<dbReference type="EMBL" id="SRHY01000024">
    <property type="protein sequence ID" value="TFJ92354.1"/>
    <property type="molecule type" value="Genomic_DNA"/>
</dbReference>
<evidence type="ECO:0000256" key="1">
    <source>
        <dbReference type="SAM" id="Phobius"/>
    </source>
</evidence>
<dbReference type="OrthoDB" id="2388539at2"/>
<protein>
    <submittedName>
        <fullName evidence="3">DUF418 domain-containing protein</fullName>
    </submittedName>
</protein>
<organism evidence="3 4">
    <name type="scientific">Lentibacillus salicampi</name>
    <dbReference type="NCBI Taxonomy" id="175306"/>
    <lineage>
        <taxon>Bacteria</taxon>
        <taxon>Bacillati</taxon>
        <taxon>Bacillota</taxon>
        <taxon>Bacilli</taxon>
        <taxon>Bacillales</taxon>
        <taxon>Bacillaceae</taxon>
        <taxon>Lentibacillus</taxon>
    </lineage>
</organism>
<keyword evidence="1" id="KW-0812">Transmembrane</keyword>
<feature type="transmembrane region" description="Helical" evidence="1">
    <location>
        <begin position="151"/>
        <end position="172"/>
    </location>
</feature>
<reference evidence="3 4" key="1">
    <citation type="submission" date="2019-03" db="EMBL/GenBank/DDBJ databases">
        <title>Genome sequence of Lentibacillus salicampi ATCC BAA-719.</title>
        <authorList>
            <person name="Maclea K.S."/>
            <person name="Simoes Junior M."/>
        </authorList>
    </citation>
    <scope>NUCLEOTIDE SEQUENCE [LARGE SCALE GENOMIC DNA]</scope>
    <source>
        <strain evidence="3 4">ATCC BAA-719</strain>
    </source>
</reference>
<dbReference type="InterPro" id="IPR052529">
    <property type="entry name" value="Bact_Transport_Assoc"/>
</dbReference>
<feature type="transmembrane region" description="Helical" evidence="1">
    <location>
        <begin position="20"/>
        <end position="41"/>
    </location>
</feature>
<evidence type="ECO:0000313" key="4">
    <source>
        <dbReference type="Proteomes" id="UP000298484"/>
    </source>
</evidence>
<evidence type="ECO:0000259" key="2">
    <source>
        <dbReference type="Pfam" id="PF04235"/>
    </source>
</evidence>
<dbReference type="PANTHER" id="PTHR30590:SF2">
    <property type="entry name" value="INNER MEMBRANE PROTEIN"/>
    <property type="match status" value="1"/>
</dbReference>
<feature type="transmembrane region" description="Helical" evidence="1">
    <location>
        <begin position="343"/>
        <end position="365"/>
    </location>
</feature>
<gene>
    <name evidence="3" type="ORF">E4U82_12955</name>
</gene>
<feature type="transmembrane region" description="Helical" evidence="1">
    <location>
        <begin position="318"/>
        <end position="337"/>
    </location>
</feature>
<evidence type="ECO:0000313" key="3">
    <source>
        <dbReference type="EMBL" id="TFJ92354.1"/>
    </source>
</evidence>
<feature type="transmembrane region" description="Helical" evidence="1">
    <location>
        <begin position="71"/>
        <end position="87"/>
    </location>
</feature>
<feature type="transmembrane region" description="Helical" evidence="1">
    <location>
        <begin position="209"/>
        <end position="230"/>
    </location>
</feature>
<keyword evidence="4" id="KW-1185">Reference proteome</keyword>
<comment type="caution">
    <text evidence="3">The sequence shown here is derived from an EMBL/GenBank/DDBJ whole genome shotgun (WGS) entry which is preliminary data.</text>
</comment>
<dbReference type="Pfam" id="PF04235">
    <property type="entry name" value="DUF418"/>
    <property type="match status" value="1"/>
</dbReference>
<dbReference type="RefSeq" id="WP_135110589.1">
    <property type="nucleotide sequence ID" value="NZ_SRHY01000024.1"/>
</dbReference>
<feature type="transmembrane region" description="Helical" evidence="1">
    <location>
        <begin position="128"/>
        <end position="144"/>
    </location>
</feature>
<accession>A0A4Y9AD70</accession>
<feature type="domain" description="DUF418" evidence="2">
    <location>
        <begin position="227"/>
        <end position="386"/>
    </location>
</feature>
<dbReference type="Proteomes" id="UP000298484">
    <property type="component" value="Unassembled WGS sequence"/>
</dbReference>
<feature type="transmembrane region" description="Helical" evidence="1">
    <location>
        <begin position="272"/>
        <end position="298"/>
    </location>
</feature>
<dbReference type="PANTHER" id="PTHR30590">
    <property type="entry name" value="INNER MEMBRANE PROTEIN"/>
    <property type="match status" value="1"/>
</dbReference>
<keyword evidence="1" id="KW-0472">Membrane</keyword>
<keyword evidence="1" id="KW-1133">Transmembrane helix</keyword>
<feature type="transmembrane region" description="Helical" evidence="1">
    <location>
        <begin position="242"/>
        <end position="260"/>
    </location>
</feature>
<name>A0A4Y9AD70_9BACI</name>
<dbReference type="AlphaFoldDB" id="A0A4Y9AD70"/>
<feature type="transmembrane region" description="Helical" evidence="1">
    <location>
        <begin position="107"/>
        <end position="122"/>
    </location>
</feature>
<proteinExistence type="predicted"/>
<sequence length="388" mass="43294">MTALYTDEVSQKKRAVSLDIARGSMLFLIILSHIPLFLYTIEPGVLTKVAGSTPLDHFLNFLMEIMVDNRARPLFAILFGYGLVMIYRKQRERKGAEEAKRIVKRRCWYLILFGAILAGVAGGQDILMTYGIAGLILVFTLKKNNKKIKRYVLSSTTICVVYIPLLWGGIILGNQSYGLSTGLTGQETYLNTISEGLMAIPIIPLFTHIFFPIIPSVLMGIWLGNLNILIKPHDHIKRLKQLTIIFLVISFVGAIPLVLINDFWFPSLFTAGIAYGIHVLTGFAGGVGYATLFGLLGVSIKHHGVIVKAITAMGKRSLTFFVIHEILLVILLSPIAFNLGAFLTVTTSVLFGIVMWAITLSVAYFMERRQIEGPLEKYMRYLTYKKQV</sequence>
<dbReference type="InterPro" id="IPR007349">
    <property type="entry name" value="DUF418"/>
</dbReference>